<dbReference type="Pfam" id="PF25990">
    <property type="entry name" value="Beta-barrel_YknX"/>
    <property type="match status" value="1"/>
</dbReference>
<feature type="domain" description="CzcB-like barrel-sandwich hybrid" evidence="1">
    <location>
        <begin position="83"/>
        <end position="173"/>
    </location>
</feature>
<dbReference type="EMBL" id="PEYM01000130">
    <property type="protein sequence ID" value="PIS28483.1"/>
    <property type="molecule type" value="Genomic_DNA"/>
</dbReference>
<dbReference type="AlphaFoldDB" id="A0A2H0XU92"/>
<dbReference type="GO" id="GO:1990281">
    <property type="term" value="C:efflux pump complex"/>
    <property type="evidence" value="ECO:0007669"/>
    <property type="project" value="TreeGrafter"/>
</dbReference>
<evidence type="ECO:0000259" key="2">
    <source>
        <dbReference type="Pfam" id="PF25990"/>
    </source>
</evidence>
<gene>
    <name evidence="3" type="ORF">COT42_07950</name>
</gene>
<dbReference type="InterPro" id="IPR058636">
    <property type="entry name" value="Beta-barrel_YknX"/>
</dbReference>
<reference evidence="3 4" key="1">
    <citation type="submission" date="2017-09" db="EMBL/GenBank/DDBJ databases">
        <title>Depth-based differentiation of microbial function through sediment-hosted aquifers and enrichment of novel symbionts in the deep terrestrial subsurface.</title>
        <authorList>
            <person name="Probst A.J."/>
            <person name="Ladd B."/>
            <person name="Jarett J.K."/>
            <person name="Geller-Mcgrath D.E."/>
            <person name="Sieber C.M."/>
            <person name="Emerson J.B."/>
            <person name="Anantharaman K."/>
            <person name="Thomas B.C."/>
            <person name="Malmstrom R."/>
            <person name="Stieglmeier M."/>
            <person name="Klingl A."/>
            <person name="Woyke T."/>
            <person name="Ryan C.M."/>
            <person name="Banfield J.F."/>
        </authorList>
    </citation>
    <scope>NUCLEOTIDE SEQUENCE [LARGE SCALE GENOMIC DNA]</scope>
    <source>
        <strain evidence="3">CG08_land_8_20_14_0_20_45_16</strain>
    </source>
</reference>
<proteinExistence type="predicted"/>
<dbReference type="InterPro" id="IPR058647">
    <property type="entry name" value="BSH_CzcB-like"/>
</dbReference>
<evidence type="ECO:0000259" key="1">
    <source>
        <dbReference type="Pfam" id="PF25973"/>
    </source>
</evidence>
<evidence type="ECO:0000313" key="4">
    <source>
        <dbReference type="Proteomes" id="UP000231343"/>
    </source>
</evidence>
<dbReference type="Pfam" id="PF25973">
    <property type="entry name" value="BSH_CzcB"/>
    <property type="match status" value="1"/>
</dbReference>
<organism evidence="3 4">
    <name type="scientific">Candidatus Saganbacteria bacterium CG08_land_8_20_14_0_20_45_16</name>
    <dbReference type="NCBI Taxonomy" id="2014293"/>
    <lineage>
        <taxon>Bacteria</taxon>
        <taxon>Bacillati</taxon>
        <taxon>Saganbacteria</taxon>
    </lineage>
</organism>
<dbReference type="SUPFAM" id="SSF111369">
    <property type="entry name" value="HlyD-like secretion proteins"/>
    <property type="match status" value="1"/>
</dbReference>
<sequence>MKIQRSKLKSQKKRNPRLNVSVPFLWKPRRLAAGFLLMFVVVFLVSCAGKKAEPIKTVKVKLGSIKAEIPTTGIVQPRNRLELKPPVAGRIEQVLVQEGQRVYKGQVLAEISSSDRAALLDAARAKGSEELSHWEDVYKPAPIIAPLSGFIIQRGVEPGQTVSINDPVLVMADRLIVKAQVDETDIGSVKVGQSVDLKLDAYPDNMIAGKVEHIAYESTVVSNVNIYEVDVLPASVPDFFRAGMSATVSFVLNERNGVLTLPMNVVKKVSKLFYVFVKEGEKFIPKQITTGLENTLNVEIVSDLKEGDAVAMPTAEMIKELNAKFQHQRGPRNPLQKRN</sequence>
<dbReference type="Gene3D" id="2.40.30.170">
    <property type="match status" value="1"/>
</dbReference>
<dbReference type="PANTHER" id="PTHR30469">
    <property type="entry name" value="MULTIDRUG RESISTANCE PROTEIN MDTA"/>
    <property type="match status" value="1"/>
</dbReference>
<evidence type="ECO:0000313" key="3">
    <source>
        <dbReference type="EMBL" id="PIS28483.1"/>
    </source>
</evidence>
<feature type="domain" description="YknX-like beta-barrel" evidence="2">
    <location>
        <begin position="175"/>
        <end position="217"/>
    </location>
</feature>
<dbReference type="Proteomes" id="UP000231343">
    <property type="component" value="Unassembled WGS sequence"/>
</dbReference>
<comment type="caution">
    <text evidence="3">The sequence shown here is derived from an EMBL/GenBank/DDBJ whole genome shotgun (WGS) entry which is preliminary data.</text>
</comment>
<name>A0A2H0XU92_UNCSA</name>
<dbReference type="Gene3D" id="2.40.50.100">
    <property type="match status" value="1"/>
</dbReference>
<accession>A0A2H0XU92</accession>
<dbReference type="Gene3D" id="2.40.420.20">
    <property type="match status" value="1"/>
</dbReference>
<protein>
    <submittedName>
        <fullName evidence="3">RND transporter</fullName>
    </submittedName>
</protein>
<dbReference type="PANTHER" id="PTHR30469:SF33">
    <property type="entry name" value="SLR1207 PROTEIN"/>
    <property type="match status" value="1"/>
</dbReference>
<dbReference type="GO" id="GO:0015562">
    <property type="term" value="F:efflux transmembrane transporter activity"/>
    <property type="evidence" value="ECO:0007669"/>
    <property type="project" value="TreeGrafter"/>
</dbReference>